<gene>
    <name evidence="3" type="ORF">AMATHDRAFT_49780</name>
</gene>
<reference evidence="3 4" key="1">
    <citation type="submission" date="2014-02" db="EMBL/GenBank/DDBJ databases">
        <title>Transposable element dynamics among asymbiotic and ectomycorrhizal Amanita fungi.</title>
        <authorList>
            <consortium name="DOE Joint Genome Institute"/>
            <person name="Hess J."/>
            <person name="Skrede I."/>
            <person name="Wolfe B."/>
            <person name="LaButti K."/>
            <person name="Ohm R.A."/>
            <person name="Grigoriev I.V."/>
            <person name="Pringle A."/>
        </authorList>
    </citation>
    <scope>NUCLEOTIDE SEQUENCE [LARGE SCALE GENOMIC DNA]</scope>
    <source>
        <strain evidence="3 4">SKay4041</strain>
    </source>
</reference>
<protein>
    <submittedName>
        <fullName evidence="3">Uncharacterized protein</fullName>
    </submittedName>
</protein>
<accession>A0A2A9NIK2</accession>
<dbReference type="EMBL" id="KZ302076">
    <property type="protein sequence ID" value="PFH48121.1"/>
    <property type="molecule type" value="Genomic_DNA"/>
</dbReference>
<evidence type="ECO:0000313" key="3">
    <source>
        <dbReference type="EMBL" id="PFH48121.1"/>
    </source>
</evidence>
<dbReference type="InterPro" id="IPR048508">
    <property type="entry name" value="LDL"/>
</dbReference>
<evidence type="ECO:0000256" key="1">
    <source>
        <dbReference type="SAM" id="MobiDB-lite"/>
    </source>
</evidence>
<keyword evidence="2" id="KW-1133">Transmembrane helix</keyword>
<keyword evidence="2" id="KW-0472">Membrane</keyword>
<sequence>MDSFSHIVILFQLNDTSQDCLLPFSDLPPNIPSAFDSINPLMGGIRDQHRLFPVTTERSTQMTKIIASALGVIGLLGLADVTYALTAFMGKGSNQCESRPFMDKLGSEYCTKSWNTQSISRSQYGVIISTSWPSEGACHSAFQTAMTLYGQNDGVMHSAWPANPNHMAVYWCDGSAPVPPPSSSPPAATPTSGGTTLTPM</sequence>
<dbReference type="Proteomes" id="UP000242287">
    <property type="component" value="Unassembled WGS sequence"/>
</dbReference>
<feature type="transmembrane region" description="Helical" evidence="2">
    <location>
        <begin position="65"/>
        <end position="89"/>
    </location>
</feature>
<dbReference type="Pfam" id="PF21691">
    <property type="entry name" value="LDL"/>
    <property type="match status" value="1"/>
</dbReference>
<feature type="region of interest" description="Disordered" evidence="1">
    <location>
        <begin position="178"/>
        <end position="200"/>
    </location>
</feature>
<name>A0A2A9NIK2_9AGAR</name>
<keyword evidence="2" id="KW-0812">Transmembrane</keyword>
<proteinExistence type="predicted"/>
<keyword evidence="4" id="KW-1185">Reference proteome</keyword>
<evidence type="ECO:0000313" key="4">
    <source>
        <dbReference type="Proteomes" id="UP000242287"/>
    </source>
</evidence>
<feature type="compositionally biased region" description="Low complexity" evidence="1">
    <location>
        <begin position="189"/>
        <end position="200"/>
    </location>
</feature>
<dbReference type="AlphaFoldDB" id="A0A2A9NIK2"/>
<evidence type="ECO:0000256" key="2">
    <source>
        <dbReference type="SAM" id="Phobius"/>
    </source>
</evidence>
<organism evidence="3 4">
    <name type="scientific">Amanita thiersii Skay4041</name>
    <dbReference type="NCBI Taxonomy" id="703135"/>
    <lineage>
        <taxon>Eukaryota</taxon>
        <taxon>Fungi</taxon>
        <taxon>Dikarya</taxon>
        <taxon>Basidiomycota</taxon>
        <taxon>Agaricomycotina</taxon>
        <taxon>Agaricomycetes</taxon>
        <taxon>Agaricomycetidae</taxon>
        <taxon>Agaricales</taxon>
        <taxon>Pluteineae</taxon>
        <taxon>Amanitaceae</taxon>
        <taxon>Amanita</taxon>
    </lineage>
</organism>
<feature type="compositionally biased region" description="Pro residues" evidence="1">
    <location>
        <begin position="178"/>
        <end position="188"/>
    </location>
</feature>